<keyword evidence="1" id="KW-1133">Transmembrane helix</keyword>
<keyword evidence="1" id="KW-0812">Transmembrane</keyword>
<gene>
    <name evidence="2" type="ORF">FB567DRAFT_353579</name>
</gene>
<evidence type="ECO:0000313" key="3">
    <source>
        <dbReference type="Proteomes" id="UP000813461"/>
    </source>
</evidence>
<proteinExistence type="predicted"/>
<keyword evidence="3" id="KW-1185">Reference proteome</keyword>
<feature type="transmembrane region" description="Helical" evidence="1">
    <location>
        <begin position="549"/>
        <end position="574"/>
    </location>
</feature>
<evidence type="ECO:0000256" key="1">
    <source>
        <dbReference type="SAM" id="Phobius"/>
    </source>
</evidence>
<organism evidence="2 3">
    <name type="scientific">Paraphoma chrysanthemicola</name>
    <dbReference type="NCBI Taxonomy" id="798071"/>
    <lineage>
        <taxon>Eukaryota</taxon>
        <taxon>Fungi</taxon>
        <taxon>Dikarya</taxon>
        <taxon>Ascomycota</taxon>
        <taxon>Pezizomycotina</taxon>
        <taxon>Dothideomycetes</taxon>
        <taxon>Pleosporomycetidae</taxon>
        <taxon>Pleosporales</taxon>
        <taxon>Pleosporineae</taxon>
        <taxon>Phaeosphaeriaceae</taxon>
        <taxon>Paraphoma</taxon>
    </lineage>
</organism>
<dbReference type="EMBL" id="JAGMVJ010000009">
    <property type="protein sequence ID" value="KAH7087776.1"/>
    <property type="molecule type" value="Genomic_DNA"/>
</dbReference>
<name>A0A8K0R6H3_9PLEO</name>
<sequence>MSEIEDRFVKKGFWINRAHGQVMGQTLTVEARTGTVIVALLTILASIGTAQLWNLFTFLLHQYQADGQDADGLFWQRQALLRTMPTPTALMADSLKLSWTWKNKVPRALLRCSAIFLVALCFAIASVAAGISTAFAIDSSNIEVLVDSPMCGRMNYTKVYANRSTSTLLASIDDTIDTYARNCYKSNTSLPAPCRNTFSRPNISFSIAPAPCPWDASMCQGGESPALAMDSGIVDMRTHFGINVAPMDSIKLQRKTVCNVLPMQDRIITRNASWWAARGFNDTKTTIEYGTYRDTDPILRPEATFLQAASLTESQQSYGSDSAGNFSHPDESAVGINTLPEMRRSDADVSLMAIWLNDVVYEKPVNDPLFSAHQEWIYLPGGGYAGVPLYRSDNAAGVIGCAEQYRYCVPRAGKPDFCTSAGGSPLESFTEDFPALNPVQVRLLQLLRSIARLVKIKEGAEFKNVLAQSKVTGRTSPGLPDDQWIRELVAWEARVWASYQTLIATAVIGPSVFDEFANEYTEPVVEEGDRQLCQSLKMRKSGGFANINVFALTFITAFSLIITICNTLILRFFIFMSRFRAALAPRIDRWVQDGIYQMQRRAFEAQNQGYWIQLEQEVPITMHREKLHELPVDSSLALRATDRKRSAVKSRLRKTGTSVTEESLTDVQEEVEIEKIIRRPTAGTDTLTLVGVDSEKGEMRK</sequence>
<accession>A0A8K0R6H3</accession>
<reference evidence="2" key="1">
    <citation type="journal article" date="2021" name="Nat. Commun.">
        <title>Genetic determinants of endophytism in the Arabidopsis root mycobiome.</title>
        <authorList>
            <person name="Mesny F."/>
            <person name="Miyauchi S."/>
            <person name="Thiergart T."/>
            <person name="Pickel B."/>
            <person name="Atanasova L."/>
            <person name="Karlsson M."/>
            <person name="Huettel B."/>
            <person name="Barry K.W."/>
            <person name="Haridas S."/>
            <person name="Chen C."/>
            <person name="Bauer D."/>
            <person name="Andreopoulos W."/>
            <person name="Pangilinan J."/>
            <person name="LaButti K."/>
            <person name="Riley R."/>
            <person name="Lipzen A."/>
            <person name="Clum A."/>
            <person name="Drula E."/>
            <person name="Henrissat B."/>
            <person name="Kohler A."/>
            <person name="Grigoriev I.V."/>
            <person name="Martin F.M."/>
            <person name="Hacquard S."/>
        </authorList>
    </citation>
    <scope>NUCLEOTIDE SEQUENCE</scope>
    <source>
        <strain evidence="2">MPI-SDFR-AT-0120</strain>
    </source>
</reference>
<feature type="transmembrane region" description="Helical" evidence="1">
    <location>
        <begin position="108"/>
        <end position="131"/>
    </location>
</feature>
<dbReference type="Proteomes" id="UP000813461">
    <property type="component" value="Unassembled WGS sequence"/>
</dbReference>
<comment type="caution">
    <text evidence="2">The sequence shown here is derived from an EMBL/GenBank/DDBJ whole genome shotgun (WGS) entry which is preliminary data.</text>
</comment>
<dbReference type="AlphaFoldDB" id="A0A8K0R6H3"/>
<keyword evidence="1" id="KW-0472">Membrane</keyword>
<dbReference type="OrthoDB" id="3540210at2759"/>
<evidence type="ECO:0000313" key="2">
    <source>
        <dbReference type="EMBL" id="KAH7087776.1"/>
    </source>
</evidence>
<feature type="transmembrane region" description="Helical" evidence="1">
    <location>
        <begin position="36"/>
        <end position="56"/>
    </location>
</feature>
<protein>
    <submittedName>
        <fullName evidence="2">Uncharacterized protein</fullName>
    </submittedName>
</protein>